<dbReference type="STRING" id="717962.CC1_20740"/>
<dbReference type="Proteomes" id="UP000008798">
    <property type="component" value="Chromosome"/>
</dbReference>
<reference evidence="2 3" key="2">
    <citation type="submission" date="2010-03" db="EMBL/GenBank/DDBJ databases">
        <authorList>
            <person name="Pajon A."/>
        </authorList>
    </citation>
    <scope>NUCLEOTIDE SEQUENCE [LARGE SCALE GENOMIC DNA]</scope>
    <source>
        <strain evidence="2 3">GD/7</strain>
    </source>
</reference>
<dbReference type="HOGENOM" id="CLU_3097723_0_0_9"/>
<name>D4J8X1_9FIRM</name>
<accession>D4J8X1</accession>
<keyword evidence="1" id="KW-0472">Membrane</keyword>
<dbReference type="KEGG" id="cct:CC1_20740"/>
<sequence>MKDKKKFMRQAIAFLIVWFCSGAALTAYQTGHKVWGVGFTLLSLLYFVITK</sequence>
<dbReference type="AlphaFoldDB" id="D4J8X1"/>
<protein>
    <submittedName>
        <fullName evidence="2">Uncharacterized protein</fullName>
    </submittedName>
</protein>
<evidence type="ECO:0000313" key="3">
    <source>
        <dbReference type="Proteomes" id="UP000008798"/>
    </source>
</evidence>
<keyword evidence="1" id="KW-1133">Transmembrane helix</keyword>
<evidence type="ECO:0000256" key="1">
    <source>
        <dbReference type="SAM" id="Phobius"/>
    </source>
</evidence>
<dbReference type="PATRIC" id="fig|717962.3.peg.1973"/>
<gene>
    <name evidence="2" type="ORF">CC1_20740</name>
</gene>
<reference evidence="2 3" key="1">
    <citation type="submission" date="2010-03" db="EMBL/GenBank/DDBJ databases">
        <title>The genome sequence of Coprococcus catus GD/7.</title>
        <authorList>
            <consortium name="metaHIT consortium -- http://www.metahit.eu/"/>
            <person name="Pajon A."/>
            <person name="Turner K."/>
            <person name="Parkhill J."/>
            <person name="Duncan S."/>
            <person name="Flint H."/>
        </authorList>
    </citation>
    <scope>NUCLEOTIDE SEQUENCE [LARGE SCALE GENOMIC DNA]</scope>
    <source>
        <strain evidence="2 3">GD/7</strain>
    </source>
</reference>
<evidence type="ECO:0000313" key="2">
    <source>
        <dbReference type="EMBL" id="CBK80792.1"/>
    </source>
</evidence>
<dbReference type="EMBL" id="FP929038">
    <property type="protein sequence ID" value="CBK80792.1"/>
    <property type="molecule type" value="Genomic_DNA"/>
</dbReference>
<feature type="transmembrane region" description="Helical" evidence="1">
    <location>
        <begin position="34"/>
        <end position="50"/>
    </location>
</feature>
<proteinExistence type="predicted"/>
<keyword evidence="1" id="KW-0812">Transmembrane</keyword>
<dbReference type="RefSeq" id="WP_015514360.1">
    <property type="nucleotide sequence ID" value="NC_021009.1"/>
</dbReference>
<organism evidence="2 3">
    <name type="scientific">Coprococcus catus GD/7</name>
    <dbReference type="NCBI Taxonomy" id="717962"/>
    <lineage>
        <taxon>Bacteria</taxon>
        <taxon>Bacillati</taxon>
        <taxon>Bacillota</taxon>
        <taxon>Clostridia</taxon>
        <taxon>Lachnospirales</taxon>
        <taxon>Lachnospiraceae</taxon>
        <taxon>Coprococcus</taxon>
    </lineage>
</organism>